<dbReference type="STRING" id="36050.A0A1B8A9W7"/>
<proteinExistence type="predicted"/>
<gene>
    <name evidence="3" type="ORF">FPOA_26605</name>
</gene>
<feature type="domain" description="Reverse transcriptase Ty1/copia-type" evidence="2">
    <location>
        <begin position="154"/>
        <end position="263"/>
    </location>
</feature>
<evidence type="ECO:0000259" key="2">
    <source>
        <dbReference type="Pfam" id="PF07727"/>
    </source>
</evidence>
<reference evidence="3 4" key="1">
    <citation type="submission" date="2016-06" db="EMBL/GenBank/DDBJ databases">
        <title>Living apart together: crosstalk between the core and supernumerary genomes in a fungal plant pathogen.</title>
        <authorList>
            <person name="Vanheule A."/>
            <person name="Audenaert K."/>
            <person name="Warris S."/>
            <person name="Van De Geest H."/>
            <person name="Schijlen E."/>
            <person name="Hofte M."/>
            <person name="De Saeger S."/>
            <person name="Haesaert G."/>
            <person name="Waalwijk C."/>
            <person name="Van Der Lee T."/>
        </authorList>
    </citation>
    <scope>NUCLEOTIDE SEQUENCE [LARGE SCALE GENOMIC DNA]</scope>
    <source>
        <strain evidence="3 4">2516</strain>
    </source>
</reference>
<name>A0A1B8A9W7_FUSPO</name>
<feature type="compositionally biased region" description="Basic and acidic residues" evidence="1">
    <location>
        <begin position="39"/>
        <end position="51"/>
    </location>
</feature>
<evidence type="ECO:0000313" key="4">
    <source>
        <dbReference type="Proteomes" id="UP000091967"/>
    </source>
</evidence>
<comment type="caution">
    <text evidence="3">The sequence shown here is derived from an EMBL/GenBank/DDBJ whole genome shotgun (WGS) entry which is preliminary data.</text>
</comment>
<dbReference type="Pfam" id="PF07727">
    <property type="entry name" value="RVT_2"/>
    <property type="match status" value="1"/>
</dbReference>
<feature type="compositionally biased region" description="Polar residues" evidence="1">
    <location>
        <begin position="58"/>
        <end position="70"/>
    </location>
</feature>
<protein>
    <recommendedName>
        <fullName evidence="2">Reverse transcriptase Ty1/copia-type domain-containing protein</fullName>
    </recommendedName>
</protein>
<dbReference type="InterPro" id="IPR013103">
    <property type="entry name" value="RVT_2"/>
</dbReference>
<dbReference type="Proteomes" id="UP000091967">
    <property type="component" value="Unassembled WGS sequence"/>
</dbReference>
<organism evidence="3 4">
    <name type="scientific">Fusarium poae</name>
    <dbReference type="NCBI Taxonomy" id="36050"/>
    <lineage>
        <taxon>Eukaryota</taxon>
        <taxon>Fungi</taxon>
        <taxon>Dikarya</taxon>
        <taxon>Ascomycota</taxon>
        <taxon>Pezizomycotina</taxon>
        <taxon>Sordariomycetes</taxon>
        <taxon>Hypocreomycetidae</taxon>
        <taxon>Hypocreales</taxon>
        <taxon>Nectriaceae</taxon>
        <taxon>Fusarium</taxon>
    </lineage>
</organism>
<evidence type="ECO:0000256" key="1">
    <source>
        <dbReference type="SAM" id="MobiDB-lite"/>
    </source>
</evidence>
<sequence>MEGSQIYTCWVPSRRKGHQIVRSANVKFYEKVGEKELLTETEHDVEPEIRKNGAPISSRPQSVTEQTETPSPRRSEVNNLQHAEVHNPQHGQTTTSMTSAKLPDPRKEVRKGSIGSEQYTVSCAVSSRKELGACWTATKLTIGHLQSSGYSRSRKKEDGNLDKFKARLVVRGFEQQFGFDYNQTFASVAKSATWRILLTVAACLDWEIEQMDVSTAFLEGDLDEEVFIEMPEGLVEYFDQHPEDRPPGFSTEKICKLIKSLYGSSRRLGNGKRS</sequence>
<keyword evidence="4" id="KW-1185">Reference proteome</keyword>
<evidence type="ECO:0000313" key="3">
    <source>
        <dbReference type="EMBL" id="OBS17270.1"/>
    </source>
</evidence>
<dbReference type="AlphaFoldDB" id="A0A1B8A9W7"/>
<dbReference type="EMBL" id="LYXU01000033">
    <property type="protein sequence ID" value="OBS17270.1"/>
    <property type="molecule type" value="Genomic_DNA"/>
</dbReference>
<accession>A0A1B8A9W7</accession>
<feature type="compositionally biased region" description="Polar residues" evidence="1">
    <location>
        <begin position="89"/>
        <end position="99"/>
    </location>
</feature>
<feature type="region of interest" description="Disordered" evidence="1">
    <location>
        <begin position="39"/>
        <end position="113"/>
    </location>
</feature>